<name>A0A9Q3PBH8_9BASI</name>
<proteinExistence type="predicted"/>
<accession>A0A9Q3PBH8</accession>
<feature type="region of interest" description="Disordered" evidence="1">
    <location>
        <begin position="1"/>
        <end position="51"/>
    </location>
</feature>
<organism evidence="2 3">
    <name type="scientific">Austropuccinia psidii MF-1</name>
    <dbReference type="NCBI Taxonomy" id="1389203"/>
    <lineage>
        <taxon>Eukaryota</taxon>
        <taxon>Fungi</taxon>
        <taxon>Dikarya</taxon>
        <taxon>Basidiomycota</taxon>
        <taxon>Pucciniomycotina</taxon>
        <taxon>Pucciniomycetes</taxon>
        <taxon>Pucciniales</taxon>
        <taxon>Sphaerophragmiaceae</taxon>
        <taxon>Austropuccinia</taxon>
    </lineage>
</organism>
<gene>
    <name evidence="2" type="ORF">O181_093431</name>
</gene>
<dbReference type="EMBL" id="AVOT02060175">
    <property type="protein sequence ID" value="MBW0553716.1"/>
    <property type="molecule type" value="Genomic_DNA"/>
</dbReference>
<dbReference type="Proteomes" id="UP000765509">
    <property type="component" value="Unassembled WGS sequence"/>
</dbReference>
<evidence type="ECO:0000313" key="3">
    <source>
        <dbReference type="Proteomes" id="UP000765509"/>
    </source>
</evidence>
<dbReference type="AlphaFoldDB" id="A0A9Q3PBH8"/>
<protein>
    <submittedName>
        <fullName evidence="2">Uncharacterized protein</fullName>
    </submittedName>
</protein>
<feature type="compositionally biased region" description="Basic and acidic residues" evidence="1">
    <location>
        <begin position="41"/>
        <end position="50"/>
    </location>
</feature>
<sequence length="117" mass="12983">MLSTRSGASYKPSRSSRKGYRHDYCRSQSVTEGQGSVNESQTDKLCHSEADNTFLPSNRAYNATRSLSEHIKSQPEGLQQCISAKRVPDSCISVEKLHEHLPDCEKVSGPSQQLKVT</sequence>
<feature type="compositionally biased region" description="Polar residues" evidence="1">
    <location>
        <begin position="26"/>
        <end position="40"/>
    </location>
</feature>
<comment type="caution">
    <text evidence="2">The sequence shown here is derived from an EMBL/GenBank/DDBJ whole genome shotgun (WGS) entry which is preliminary data.</text>
</comment>
<evidence type="ECO:0000256" key="1">
    <source>
        <dbReference type="SAM" id="MobiDB-lite"/>
    </source>
</evidence>
<reference evidence="2" key="1">
    <citation type="submission" date="2021-03" db="EMBL/GenBank/DDBJ databases">
        <title>Draft genome sequence of rust myrtle Austropuccinia psidii MF-1, a brazilian biotype.</title>
        <authorList>
            <person name="Quecine M.C."/>
            <person name="Pachon D.M.R."/>
            <person name="Bonatelli M.L."/>
            <person name="Correr F.H."/>
            <person name="Franceschini L.M."/>
            <person name="Leite T.F."/>
            <person name="Margarido G.R.A."/>
            <person name="Almeida C.A."/>
            <person name="Ferrarezi J.A."/>
            <person name="Labate C.A."/>
        </authorList>
    </citation>
    <scope>NUCLEOTIDE SEQUENCE</scope>
    <source>
        <strain evidence="2">MF-1</strain>
    </source>
</reference>
<keyword evidence="3" id="KW-1185">Reference proteome</keyword>
<evidence type="ECO:0000313" key="2">
    <source>
        <dbReference type="EMBL" id="MBW0553716.1"/>
    </source>
</evidence>